<feature type="signal peptide" evidence="1">
    <location>
        <begin position="1"/>
        <end position="21"/>
    </location>
</feature>
<dbReference type="InterPro" id="IPR009030">
    <property type="entry name" value="Growth_fac_rcpt_cys_sf"/>
</dbReference>
<dbReference type="Proteomes" id="UP000593567">
    <property type="component" value="Unassembled WGS sequence"/>
</dbReference>
<evidence type="ECO:0000259" key="2">
    <source>
        <dbReference type="Pfam" id="PF23032"/>
    </source>
</evidence>
<dbReference type="Pfam" id="PF23032">
    <property type="entry name" value="GBD_ELAPOR1-like_3rd"/>
    <property type="match status" value="1"/>
</dbReference>
<dbReference type="Gene3D" id="2.10.50.10">
    <property type="entry name" value="Tumor Necrosis Factor Receptor, subunit A, domain 2"/>
    <property type="match status" value="1"/>
</dbReference>
<dbReference type="EMBL" id="VXIV02000929">
    <property type="protein sequence ID" value="KAF6035153.1"/>
    <property type="molecule type" value="Genomic_DNA"/>
</dbReference>
<dbReference type="InterPro" id="IPR056609">
    <property type="entry name" value="Elapor1-like_3rd"/>
</dbReference>
<evidence type="ECO:0000313" key="4">
    <source>
        <dbReference type="EMBL" id="KAF6035153.1"/>
    </source>
</evidence>
<reference evidence="4" key="1">
    <citation type="submission" date="2020-06" db="EMBL/GenBank/DDBJ databases">
        <title>Draft genome of Bugula neritina, a colonial animal packing powerful symbionts and potential medicines.</title>
        <authorList>
            <person name="Rayko M."/>
        </authorList>
    </citation>
    <scope>NUCLEOTIDE SEQUENCE [LARGE SCALE GENOMIC DNA]</scope>
    <source>
        <strain evidence="4">Kwan_BN1</strain>
    </source>
</reference>
<feature type="domain" description="Elapor1/2 TNF receptor-like" evidence="3">
    <location>
        <begin position="390"/>
        <end position="427"/>
    </location>
</feature>
<dbReference type="InterPro" id="IPR056610">
    <property type="entry name" value="Elapor1/2_TNFR-like"/>
</dbReference>
<keyword evidence="1" id="KW-0732">Signal</keyword>
<proteinExistence type="predicted"/>
<dbReference type="Pfam" id="PF23091">
    <property type="entry name" value="TNFR_ELAPOR1_6th"/>
    <property type="match status" value="1"/>
</dbReference>
<dbReference type="AlphaFoldDB" id="A0A7J7KAC0"/>
<dbReference type="PANTHER" id="PTHR22727">
    <property type="entry name" value="PROTEIN CBG13728"/>
    <property type="match status" value="1"/>
</dbReference>
<dbReference type="GO" id="GO:0016020">
    <property type="term" value="C:membrane"/>
    <property type="evidence" value="ECO:0007669"/>
    <property type="project" value="TreeGrafter"/>
</dbReference>
<dbReference type="SUPFAM" id="SSF57184">
    <property type="entry name" value="Growth factor receptor domain"/>
    <property type="match status" value="2"/>
</dbReference>
<protein>
    <submittedName>
        <fullName evidence="4">KIAA1324L</fullName>
    </submittedName>
</protein>
<evidence type="ECO:0000259" key="3">
    <source>
        <dbReference type="Pfam" id="PF23091"/>
    </source>
</evidence>
<gene>
    <name evidence="4" type="ORF">EB796_006539</name>
</gene>
<dbReference type="SMART" id="SM01411">
    <property type="entry name" value="Ephrin_rec_like"/>
    <property type="match status" value="3"/>
</dbReference>
<evidence type="ECO:0000313" key="5">
    <source>
        <dbReference type="Proteomes" id="UP000593567"/>
    </source>
</evidence>
<name>A0A7J7KAC0_BUGNE</name>
<accession>A0A7J7KAC0</accession>
<dbReference type="OrthoDB" id="439917at2759"/>
<evidence type="ECO:0000256" key="1">
    <source>
        <dbReference type="SAM" id="SignalP"/>
    </source>
</evidence>
<feature type="chain" id="PRO_5029789746" evidence="1">
    <location>
        <begin position="22"/>
        <end position="677"/>
    </location>
</feature>
<organism evidence="4 5">
    <name type="scientific">Bugula neritina</name>
    <name type="common">Brown bryozoan</name>
    <name type="synonym">Sertularia neritina</name>
    <dbReference type="NCBI Taxonomy" id="10212"/>
    <lineage>
        <taxon>Eukaryota</taxon>
        <taxon>Metazoa</taxon>
        <taxon>Spiralia</taxon>
        <taxon>Lophotrochozoa</taxon>
        <taxon>Bryozoa</taxon>
        <taxon>Gymnolaemata</taxon>
        <taxon>Cheilostomatida</taxon>
        <taxon>Flustrina</taxon>
        <taxon>Buguloidea</taxon>
        <taxon>Bugulidae</taxon>
        <taxon>Bugula</taxon>
    </lineage>
</organism>
<dbReference type="InterPro" id="IPR039181">
    <property type="entry name" value="Elapor1/2"/>
</dbReference>
<sequence length="677" mass="73827">MKFTLIICIILAESFFGEVGGQIPECTESDLHYTYTECDADKSRWRVYVPKSNTKCYVGSPNLQFRGLPVLGLEKKWIKSEGDCSVTRSEYTERVQTPAVYKLPLLLYSMLLGCCYVKMSNAVYIRINKSCDAGRYLDVAGDQDCIDCPAGTYSVGNGVRYDQWDSLPKEFTVVSNGLRLSLKSLSKAQCEASVDTWVAQGPYLEGVPSDCNKDLSITTELITDGSLTIRYRNTLDMLGIVQIDMKPGKNKITFSLLGLNSAAPGNKFIIQSIEIKGMGFSTECTPCKPGFYSSIGSSHCTRCGANTYAPLSRSVSCKDCKEDEFSPPGAKECKPRPPCTESDYYASIAPCVNGTTYETYQWLDNKYCNDKHADSVILPKSGGSKECPSCNPGESLADDGTCEYCPEGQSSDGSQPCESCPIGTEARKSKTFIHFDVMPSGLYPGCIKLADGGSFCDKQSTWVPKGDYIQVSDDIRALDFAVLNINNSHFANRTLDGRVYGKLVIRFNLTCDPADPCIFYLMQEDSVELRVVGSWNATTTTVYMHNFTSPDVKLISIAFRKSSKAANYLSSNTLSISELRLINTVSGGATECTPCVLGSSAAGEGCHSCAVGEIVVTNNVTNKKVCKKCPANYIAQDSFTCIPCGPGLVNNEDHTMCVSDCQFAYDGMKFDLSSLSG</sequence>
<keyword evidence="5" id="KW-1185">Reference proteome</keyword>
<comment type="caution">
    <text evidence="4">The sequence shown here is derived from an EMBL/GenBank/DDBJ whole genome shotgun (WGS) entry which is preliminary data.</text>
</comment>
<feature type="domain" description="Elapor1-like galactose binding" evidence="2">
    <location>
        <begin position="158"/>
        <end position="234"/>
    </location>
</feature>
<dbReference type="PANTHER" id="PTHR22727:SF15">
    <property type="entry name" value="MRH DOMAIN-CONTAINING PROTEIN"/>
    <property type="match status" value="1"/>
</dbReference>